<dbReference type="STRING" id="1129793.GPLA_0971"/>
<reference evidence="3" key="1">
    <citation type="journal article" date="2014" name="Environ. Microbiol.">
        <title>Comparative genomics of the marine bacterial genus Glaciecola reveals the high degree of genomic diversity and genomic characteristic for cold adaptation.</title>
        <authorList>
            <person name="Qin Q.L."/>
            <person name="Xie B.B."/>
            <person name="Yu Y."/>
            <person name="Shu Y.L."/>
            <person name="Rong J.C."/>
            <person name="Zhang Y.J."/>
            <person name="Zhao D.L."/>
            <person name="Chen X.L."/>
            <person name="Zhang X.Y."/>
            <person name="Chen B."/>
            <person name="Zhou B.C."/>
            <person name="Zhang Y.Z."/>
        </authorList>
    </citation>
    <scope>NUCLEOTIDE SEQUENCE [LARGE SCALE GENOMIC DNA]</scope>
    <source>
        <strain evidence="3">LMG 21857</strain>
    </source>
</reference>
<feature type="transmembrane region" description="Helical" evidence="1">
    <location>
        <begin position="12"/>
        <end position="39"/>
    </location>
</feature>
<evidence type="ECO:0000256" key="1">
    <source>
        <dbReference type="SAM" id="Phobius"/>
    </source>
</evidence>
<keyword evidence="1" id="KW-0472">Membrane</keyword>
<sequence>MFFRHSLLFKILIFNDLFFLSTGVLFALQSAFVFSLVAINQSYHSLG</sequence>
<accession>K6ZNM5</accession>
<keyword evidence="1" id="KW-0812">Transmembrane</keyword>
<organism evidence="2 3">
    <name type="scientific">Paraglaciecola polaris LMG 21857</name>
    <dbReference type="NCBI Taxonomy" id="1129793"/>
    <lineage>
        <taxon>Bacteria</taxon>
        <taxon>Pseudomonadati</taxon>
        <taxon>Pseudomonadota</taxon>
        <taxon>Gammaproteobacteria</taxon>
        <taxon>Alteromonadales</taxon>
        <taxon>Alteromonadaceae</taxon>
        <taxon>Paraglaciecola</taxon>
    </lineage>
</organism>
<keyword evidence="1" id="KW-1133">Transmembrane helix</keyword>
<keyword evidence="3" id="KW-1185">Reference proteome</keyword>
<dbReference type="EMBL" id="BAER01000024">
    <property type="protein sequence ID" value="GAC31887.1"/>
    <property type="molecule type" value="Genomic_DNA"/>
</dbReference>
<protein>
    <submittedName>
        <fullName evidence="2">Uncharacterized protein</fullName>
    </submittedName>
</protein>
<comment type="caution">
    <text evidence="2">The sequence shown here is derived from an EMBL/GenBank/DDBJ whole genome shotgun (WGS) entry which is preliminary data.</text>
</comment>
<dbReference type="Proteomes" id="UP000006322">
    <property type="component" value="Unassembled WGS sequence"/>
</dbReference>
<proteinExistence type="predicted"/>
<dbReference type="AlphaFoldDB" id="K6ZNM5"/>
<name>K6ZNM5_9ALTE</name>
<evidence type="ECO:0000313" key="2">
    <source>
        <dbReference type="EMBL" id="GAC31887.1"/>
    </source>
</evidence>
<evidence type="ECO:0000313" key="3">
    <source>
        <dbReference type="Proteomes" id="UP000006322"/>
    </source>
</evidence>
<gene>
    <name evidence="2" type="ORF">GPLA_0971</name>
</gene>